<dbReference type="AlphaFoldDB" id="A0A2Z6AYN0"/>
<sequence length="74" mass="7811">MGGHSGFTRGIGIGVVAFIQFQPEHGQQLRVRGCVAHAKQFPSEGVEIGLGPGAGKNAGWGQQEKKHECRKADA</sequence>
<proteinExistence type="predicted"/>
<gene>
    <name evidence="2" type="ORF">DFE_1567</name>
</gene>
<accession>A0A2Z6AYN0</accession>
<name>A0A2Z6AYN0_9BACT</name>
<evidence type="ECO:0000313" key="3">
    <source>
        <dbReference type="Proteomes" id="UP000269883"/>
    </source>
</evidence>
<dbReference type="Proteomes" id="UP000269883">
    <property type="component" value="Chromosome"/>
</dbReference>
<feature type="region of interest" description="Disordered" evidence="1">
    <location>
        <begin position="47"/>
        <end position="74"/>
    </location>
</feature>
<keyword evidence="3" id="KW-1185">Reference proteome</keyword>
<dbReference type="KEGG" id="dfl:DFE_1567"/>
<evidence type="ECO:0000256" key="1">
    <source>
        <dbReference type="SAM" id="MobiDB-lite"/>
    </source>
</evidence>
<dbReference type="EMBL" id="AP017378">
    <property type="protein sequence ID" value="BBD08293.1"/>
    <property type="molecule type" value="Genomic_DNA"/>
</dbReference>
<feature type="compositionally biased region" description="Gly residues" evidence="1">
    <location>
        <begin position="48"/>
        <end position="58"/>
    </location>
</feature>
<evidence type="ECO:0000313" key="2">
    <source>
        <dbReference type="EMBL" id="BBD08293.1"/>
    </source>
</evidence>
<feature type="compositionally biased region" description="Basic and acidic residues" evidence="1">
    <location>
        <begin position="63"/>
        <end position="74"/>
    </location>
</feature>
<reference evidence="2 3" key="1">
    <citation type="journal article" date="2018" name="Sci. Adv.">
        <title>Multi-heme cytochromes provide a pathway for survival in energy-limited environments.</title>
        <authorList>
            <person name="Deng X."/>
            <person name="Dohmae N."/>
            <person name="Nealson K.H."/>
            <person name="Hashimoto K."/>
            <person name="Okamoto A."/>
        </authorList>
    </citation>
    <scope>NUCLEOTIDE SEQUENCE [LARGE SCALE GENOMIC DNA]</scope>
    <source>
        <strain evidence="2 3">IS5</strain>
    </source>
</reference>
<protein>
    <submittedName>
        <fullName evidence="2">Uncharacterized protein</fullName>
    </submittedName>
</protein>
<organism evidence="2 3">
    <name type="scientific">Desulfovibrio ferrophilus</name>
    <dbReference type="NCBI Taxonomy" id="241368"/>
    <lineage>
        <taxon>Bacteria</taxon>
        <taxon>Pseudomonadati</taxon>
        <taxon>Thermodesulfobacteriota</taxon>
        <taxon>Desulfovibrionia</taxon>
        <taxon>Desulfovibrionales</taxon>
        <taxon>Desulfovibrionaceae</taxon>
        <taxon>Desulfovibrio</taxon>
    </lineage>
</organism>